<sequence>MAPTNIPEGFLGNLTADQQKKLEQLWTIILSLSDALSSTATDTNEPHHRRNSSLARTNTAASKGSTATTPAYAAQVSQHLQGLGLHAPEIKQVQHVLTQITPEEIRDGLLSTAKHDHPDVLLLRFLRARKWDVNKAFVMMLDAIVWRMKEFHVDEEVIAKGELHALKASRDPSNAVAAKNGKDFLAQMRMGKAYVHGVDKLGRPIVVIRVKLHKPGAQSEETLNQFIIHVIESVRLLLAPPVETAAVVFDMTGFGLSNMEYPPVKFIIKCFEANYPESLGVLLIHNAPWVFSGTIGFLLQEEYRLTRPGIWRLIKGWMDPVIVSKIQFTRTIADMEKFIPRDQIVKELGGTEDWTYEYVEPDENENDRMEDTAARDALVAQRASIGDELLNATAKWVTAIKNKDEKETAAAKAHRDELIEQLRSNYWQLDPYVRSRNYLDRTGVIREGGKIDFYPKSQPQSDVEVAKVVEVEHVEQTQAQVVNV</sequence>
<reference evidence="3 4" key="1">
    <citation type="submission" date="2020-01" db="EMBL/GenBank/DDBJ databases">
        <title>Draft genome sequence of Aspergillus udagawae IFM 46972.</title>
        <authorList>
            <person name="Takahashi H."/>
            <person name="Yaguchi T."/>
        </authorList>
    </citation>
    <scope>NUCLEOTIDE SEQUENCE [LARGE SCALE GENOMIC DNA]</scope>
    <source>
        <strain evidence="3 4">IFM 46972</strain>
    </source>
</reference>
<dbReference type="PROSITE" id="PS50191">
    <property type="entry name" value="CRAL_TRIO"/>
    <property type="match status" value="1"/>
</dbReference>
<protein>
    <submittedName>
        <fullName evidence="3">CRAL-TRIO domain-containing protein C3H8.02</fullName>
    </submittedName>
</protein>
<dbReference type="PANTHER" id="PTHR46590">
    <property type="entry name" value="PHOSPHATIDYLINOSITOL TRANSFER PROTEIN CSR1-RELATED"/>
    <property type="match status" value="1"/>
</dbReference>
<dbReference type="AlphaFoldDB" id="A0A8H3P672"/>
<dbReference type="CDD" id="cd00170">
    <property type="entry name" value="SEC14"/>
    <property type="match status" value="1"/>
</dbReference>
<evidence type="ECO:0000259" key="2">
    <source>
        <dbReference type="PROSITE" id="PS50191"/>
    </source>
</evidence>
<dbReference type="InterPro" id="IPR036273">
    <property type="entry name" value="CRAL/TRIO_N_dom_sf"/>
</dbReference>
<evidence type="ECO:0000313" key="4">
    <source>
        <dbReference type="Proteomes" id="UP000465221"/>
    </source>
</evidence>
<dbReference type="Pfam" id="PF03765">
    <property type="entry name" value="CRAL_TRIO_N"/>
    <property type="match status" value="1"/>
</dbReference>
<feature type="region of interest" description="Disordered" evidence="1">
    <location>
        <begin position="39"/>
        <end position="69"/>
    </location>
</feature>
<dbReference type="SMART" id="SM00516">
    <property type="entry name" value="SEC14"/>
    <property type="match status" value="1"/>
</dbReference>
<dbReference type="Pfam" id="PF00650">
    <property type="entry name" value="CRAL_TRIO"/>
    <property type="match status" value="2"/>
</dbReference>
<feature type="domain" description="CRAL-TRIO" evidence="2">
    <location>
        <begin position="183"/>
        <end position="356"/>
    </location>
</feature>
<dbReference type="InterPro" id="IPR001251">
    <property type="entry name" value="CRAL-TRIO_dom"/>
</dbReference>
<organism evidence="3 4">
    <name type="scientific">Aspergillus udagawae</name>
    <dbReference type="NCBI Taxonomy" id="91492"/>
    <lineage>
        <taxon>Eukaryota</taxon>
        <taxon>Fungi</taxon>
        <taxon>Dikarya</taxon>
        <taxon>Ascomycota</taxon>
        <taxon>Pezizomycotina</taxon>
        <taxon>Eurotiomycetes</taxon>
        <taxon>Eurotiomycetidae</taxon>
        <taxon>Eurotiales</taxon>
        <taxon>Aspergillaceae</taxon>
        <taxon>Aspergillus</taxon>
        <taxon>Aspergillus subgen. Fumigati</taxon>
    </lineage>
</organism>
<accession>A0A8H3P672</accession>
<gene>
    <name evidence="3" type="ORF">IFM46972_08099</name>
</gene>
<evidence type="ECO:0000256" key="1">
    <source>
        <dbReference type="SAM" id="MobiDB-lite"/>
    </source>
</evidence>
<dbReference type="InterPro" id="IPR052432">
    <property type="entry name" value="PITP/CRAL-TRIO"/>
</dbReference>
<dbReference type="InterPro" id="IPR036865">
    <property type="entry name" value="CRAL-TRIO_dom_sf"/>
</dbReference>
<dbReference type="Gene3D" id="3.40.525.10">
    <property type="entry name" value="CRAL-TRIO lipid binding domain"/>
    <property type="match status" value="1"/>
</dbReference>
<dbReference type="PANTHER" id="PTHR46590:SF2">
    <property type="entry name" value="CRAL_TRIO DOMAIN PROTEIN (AFU_ORTHOLOGUE AFUA_4G13930)-RELATED"/>
    <property type="match status" value="1"/>
</dbReference>
<dbReference type="SUPFAM" id="SSF46938">
    <property type="entry name" value="CRAL/TRIO N-terminal domain"/>
    <property type="match status" value="1"/>
</dbReference>
<evidence type="ECO:0000313" key="3">
    <source>
        <dbReference type="EMBL" id="GFF46658.1"/>
    </source>
</evidence>
<name>A0A8H3P672_9EURO</name>
<dbReference type="SMART" id="SM01100">
    <property type="entry name" value="CRAL_TRIO_N"/>
    <property type="match status" value="1"/>
</dbReference>
<comment type="caution">
    <text evidence="3">The sequence shown here is derived from an EMBL/GenBank/DDBJ whole genome shotgun (WGS) entry which is preliminary data.</text>
</comment>
<proteinExistence type="predicted"/>
<dbReference type="SUPFAM" id="SSF52087">
    <property type="entry name" value="CRAL/TRIO domain"/>
    <property type="match status" value="1"/>
</dbReference>
<dbReference type="InterPro" id="IPR011074">
    <property type="entry name" value="CRAL/TRIO_N_dom"/>
</dbReference>
<feature type="compositionally biased region" description="Polar residues" evidence="1">
    <location>
        <begin position="52"/>
        <end position="69"/>
    </location>
</feature>
<dbReference type="Proteomes" id="UP000465221">
    <property type="component" value="Unassembled WGS sequence"/>
</dbReference>
<dbReference type="EMBL" id="BLKC01000066">
    <property type="protein sequence ID" value="GFF46658.1"/>
    <property type="molecule type" value="Genomic_DNA"/>
</dbReference>